<dbReference type="Pfam" id="PF00565">
    <property type="entry name" value="SNase"/>
    <property type="match status" value="3"/>
</dbReference>
<comment type="function">
    <text evidence="4">Cytoprotective ribonuclease (RNase) required for resistance to abiotic stresses, acting as a positive regulator of mRNA decapping during stress.</text>
</comment>
<evidence type="ECO:0000313" key="7">
    <source>
        <dbReference type="Proteomes" id="UP000636709"/>
    </source>
</evidence>
<dbReference type="InterPro" id="IPR035437">
    <property type="entry name" value="SNase_OB-fold_sf"/>
</dbReference>
<dbReference type="FunFam" id="2.40.50.90:FF:000015">
    <property type="entry name" value="Ribonuclease"/>
    <property type="match status" value="1"/>
</dbReference>
<dbReference type="GO" id="GO:0004518">
    <property type="term" value="F:nuclease activity"/>
    <property type="evidence" value="ECO:0007669"/>
    <property type="project" value="TreeGrafter"/>
</dbReference>
<evidence type="ECO:0000256" key="2">
    <source>
        <dbReference type="ARBA" id="ARBA00022490"/>
    </source>
</evidence>
<gene>
    <name evidence="6" type="ORF">HU200_052985</name>
</gene>
<accession>A0A835E6R9</accession>
<feature type="domain" description="TNase-like" evidence="5">
    <location>
        <begin position="179"/>
        <end position="360"/>
    </location>
</feature>
<dbReference type="GO" id="GO:0003723">
    <property type="term" value="F:RNA binding"/>
    <property type="evidence" value="ECO:0007669"/>
    <property type="project" value="UniProtKB-UniRule"/>
</dbReference>
<dbReference type="InterPro" id="IPR016071">
    <property type="entry name" value="Staphylococal_nuclease_OB-fold"/>
</dbReference>
<evidence type="ECO:0000256" key="1">
    <source>
        <dbReference type="ARBA" id="ARBA00004496"/>
    </source>
</evidence>
<dbReference type="Gene3D" id="2.30.30.140">
    <property type="match status" value="1"/>
</dbReference>
<dbReference type="GO" id="GO:0005829">
    <property type="term" value="C:cytosol"/>
    <property type="evidence" value="ECO:0007669"/>
    <property type="project" value="UniProtKB-UniRule"/>
</dbReference>
<comment type="caution">
    <text evidence="6">The sequence shown here is derived from an EMBL/GenBank/DDBJ whole genome shotgun (WGS) entry which is preliminary data.</text>
</comment>
<dbReference type="InterPro" id="IPR016685">
    <property type="entry name" value="Silence_cplx_Nase-comp_TudorSN"/>
</dbReference>
<dbReference type="PANTHER" id="PTHR12302:SF10">
    <property type="entry name" value="RIBONUCLEASE"/>
    <property type="match status" value="1"/>
</dbReference>
<sequence>MAASGWLTGKVKAVPSGDTLVIMMRDLKEVIPPEKSITLSFIIAPRLAWRHGTDEPFAWDSREFLRKLCIGKDVRFKVDYIIPGTGREFGTVYLDDKNVAGLVVSQGFAKVKKQGNKGEGSPYATEMLILEGIARDQSLGCWSKEHKAVEASVRILPTSSIREASASGVKGFIAEMKGRALNAIVEQVRDGSTLRVYLIPSFHFCQVYVAGVQAPSMGKHASIPNTVPQTKTITGEESNETQAPMMAVAAQKKQHVVSPVAYSEIPPDRFGKEAKHFAETRVLSREVRIVLEGTDSFDNMFGSVYYSDGNNTKDLALELVENGFAKYVEWSANMLEVVTKKKLKNGELKAKKERLRIWTGFKPPVTNTKPIRNQNFSGKVIEVVNGYCIIVADDAACGNPLVERRVNISSIRPPKVVDPSGENKTVEHFARAAKEFLRTRLIGKQVNVSMEYSRKINIAEGCVNAHAINLPDKVLDYGSIFLPSQVQPVGSPSLVNSSNPLGVNVAELLLSRGFADITRHRDLLAAYSRAEKAKKGYHHSKKEYPVTHMNNLTMVPAKRARDFLHLLKRNRRHSAIVEYVFSGHRFKLTIPNETCIIAFAFSGVRCPAKNEPYSDEAIALMRRRILQRDVEIEIEAVDKTGTFLGSLWESKTNMATVLLEAGLAKLSSFGLDRISDSQTLIRAEQSAKKNKLKVWENYNDSELVSQESMTKETYKISSKVIVTEVLGGGKFYVQIVGDHRLAIIQQKLASLELNDQLEAVTAEGPAYILPDTLEGQDNTSEVQAVQNNQVVSLQPRWSSLFKDQLDTLNDIAALETMQDGAKAKAQSEATPFNPSKGDLVLAQFSLDNSWNRAMVCEMNCSK</sequence>
<dbReference type="PANTHER" id="PTHR12302">
    <property type="entry name" value="EBNA2 BINDING PROTEIN P100"/>
    <property type="match status" value="1"/>
</dbReference>
<evidence type="ECO:0000256" key="4">
    <source>
        <dbReference type="PIRNR" id="PIRNR017179"/>
    </source>
</evidence>
<keyword evidence="3" id="KW-0677">Repeat</keyword>
<feature type="domain" description="TNase-like" evidence="5">
    <location>
        <begin position="5"/>
        <end position="144"/>
    </location>
</feature>
<dbReference type="GO" id="GO:0031332">
    <property type="term" value="C:RNAi effector complex"/>
    <property type="evidence" value="ECO:0007669"/>
    <property type="project" value="InterPro"/>
</dbReference>
<feature type="domain" description="TNase-like" evidence="5">
    <location>
        <begin position="571"/>
        <end position="697"/>
    </location>
</feature>
<dbReference type="EMBL" id="JACEFO010002300">
    <property type="protein sequence ID" value="KAF8667311.1"/>
    <property type="molecule type" value="Genomic_DNA"/>
</dbReference>
<keyword evidence="2 4" id="KW-0963">Cytoplasm</keyword>
<dbReference type="PROSITE" id="PS50830">
    <property type="entry name" value="TNASE_3"/>
    <property type="match status" value="3"/>
</dbReference>
<evidence type="ECO:0000259" key="5">
    <source>
        <dbReference type="PROSITE" id="PS50830"/>
    </source>
</evidence>
<dbReference type="Gene3D" id="2.40.50.90">
    <property type="match status" value="4"/>
</dbReference>
<reference evidence="6" key="1">
    <citation type="submission" date="2020-07" db="EMBL/GenBank/DDBJ databases">
        <title>Genome sequence and genetic diversity analysis of an under-domesticated orphan crop, white fonio (Digitaria exilis).</title>
        <authorList>
            <person name="Bennetzen J.L."/>
            <person name="Chen S."/>
            <person name="Ma X."/>
            <person name="Wang X."/>
            <person name="Yssel A.E.J."/>
            <person name="Chaluvadi S.R."/>
            <person name="Johnson M."/>
            <person name="Gangashetty P."/>
            <person name="Hamidou F."/>
            <person name="Sanogo M.D."/>
            <person name="Zwaenepoel A."/>
            <person name="Wallace J."/>
            <person name="Van De Peer Y."/>
            <person name="Van Deynze A."/>
        </authorList>
    </citation>
    <scope>NUCLEOTIDE SEQUENCE</scope>
    <source>
        <tissue evidence="6">Leaves</tissue>
    </source>
</reference>
<comment type="subcellular location">
    <subcellularLocation>
        <location evidence="1 4">Cytoplasm</location>
    </subcellularLocation>
</comment>
<organism evidence="6 7">
    <name type="scientific">Digitaria exilis</name>
    <dbReference type="NCBI Taxonomy" id="1010633"/>
    <lineage>
        <taxon>Eukaryota</taxon>
        <taxon>Viridiplantae</taxon>
        <taxon>Streptophyta</taxon>
        <taxon>Embryophyta</taxon>
        <taxon>Tracheophyta</taxon>
        <taxon>Spermatophyta</taxon>
        <taxon>Magnoliopsida</taxon>
        <taxon>Liliopsida</taxon>
        <taxon>Poales</taxon>
        <taxon>Poaceae</taxon>
        <taxon>PACMAD clade</taxon>
        <taxon>Panicoideae</taxon>
        <taxon>Panicodae</taxon>
        <taxon>Paniceae</taxon>
        <taxon>Anthephorinae</taxon>
        <taxon>Digitaria</taxon>
    </lineage>
</organism>
<proteinExistence type="predicted"/>
<protein>
    <recommendedName>
        <fullName evidence="4">Ribonuclease</fullName>
    </recommendedName>
</protein>
<name>A0A835E6R9_9POAL</name>
<dbReference type="PIRSF" id="PIRSF017179">
    <property type="entry name" value="RISC-Tudor-SN"/>
    <property type="match status" value="1"/>
</dbReference>
<dbReference type="FunFam" id="2.40.50.90:FF:000018">
    <property type="entry name" value="Ribonuclease"/>
    <property type="match status" value="1"/>
</dbReference>
<dbReference type="GO" id="GO:0005634">
    <property type="term" value="C:nucleus"/>
    <property type="evidence" value="ECO:0007669"/>
    <property type="project" value="TreeGrafter"/>
</dbReference>
<dbReference type="SUPFAM" id="SSF50199">
    <property type="entry name" value="Staphylococcal nuclease"/>
    <property type="match status" value="4"/>
</dbReference>
<dbReference type="Proteomes" id="UP000636709">
    <property type="component" value="Unassembled WGS sequence"/>
</dbReference>
<evidence type="ECO:0000256" key="3">
    <source>
        <dbReference type="ARBA" id="ARBA00022737"/>
    </source>
</evidence>
<dbReference type="GO" id="GO:0031047">
    <property type="term" value="P:regulatory ncRNA-mediated gene silencing"/>
    <property type="evidence" value="ECO:0007669"/>
    <property type="project" value="UniProtKB-UniRule"/>
</dbReference>
<keyword evidence="7" id="KW-1185">Reference proteome</keyword>
<dbReference type="SMART" id="SM00318">
    <property type="entry name" value="SNc"/>
    <property type="match status" value="4"/>
</dbReference>
<dbReference type="AlphaFoldDB" id="A0A835E6R9"/>
<dbReference type="OrthoDB" id="10023235at2759"/>
<evidence type="ECO:0000313" key="6">
    <source>
        <dbReference type="EMBL" id="KAF8667311.1"/>
    </source>
</evidence>
<dbReference type="GO" id="GO:0006402">
    <property type="term" value="P:mRNA catabolic process"/>
    <property type="evidence" value="ECO:0007669"/>
    <property type="project" value="UniProtKB-UniRule"/>
</dbReference>